<evidence type="ECO:0000313" key="1">
    <source>
        <dbReference type="EMBL" id="KAJ7026542.1"/>
    </source>
</evidence>
<dbReference type="Proteomes" id="UP001218188">
    <property type="component" value="Unassembled WGS sequence"/>
</dbReference>
<name>A0AAD6WVA4_9AGAR</name>
<dbReference type="EMBL" id="JARJCM010000136">
    <property type="protein sequence ID" value="KAJ7026542.1"/>
    <property type="molecule type" value="Genomic_DNA"/>
</dbReference>
<reference evidence="1" key="1">
    <citation type="submission" date="2023-03" db="EMBL/GenBank/DDBJ databases">
        <title>Massive genome expansion in bonnet fungi (Mycena s.s.) driven by repeated elements and novel gene families across ecological guilds.</title>
        <authorList>
            <consortium name="Lawrence Berkeley National Laboratory"/>
            <person name="Harder C.B."/>
            <person name="Miyauchi S."/>
            <person name="Viragh M."/>
            <person name="Kuo A."/>
            <person name="Thoen E."/>
            <person name="Andreopoulos B."/>
            <person name="Lu D."/>
            <person name="Skrede I."/>
            <person name="Drula E."/>
            <person name="Henrissat B."/>
            <person name="Morin E."/>
            <person name="Kohler A."/>
            <person name="Barry K."/>
            <person name="LaButti K."/>
            <person name="Morin E."/>
            <person name="Salamov A."/>
            <person name="Lipzen A."/>
            <person name="Mereny Z."/>
            <person name="Hegedus B."/>
            <person name="Baldrian P."/>
            <person name="Stursova M."/>
            <person name="Weitz H."/>
            <person name="Taylor A."/>
            <person name="Grigoriev I.V."/>
            <person name="Nagy L.G."/>
            <person name="Martin F."/>
            <person name="Kauserud H."/>
        </authorList>
    </citation>
    <scope>NUCLEOTIDE SEQUENCE</scope>
    <source>
        <strain evidence="1">CBHHK200</strain>
    </source>
</reference>
<comment type="caution">
    <text evidence="1">The sequence shown here is derived from an EMBL/GenBank/DDBJ whole genome shotgun (WGS) entry which is preliminary data.</text>
</comment>
<gene>
    <name evidence="1" type="ORF">C8F04DRAFT_1267911</name>
</gene>
<accession>A0AAD6WVA4</accession>
<dbReference type="AlphaFoldDB" id="A0AAD6WVA4"/>
<organism evidence="1 2">
    <name type="scientific">Mycena alexandri</name>
    <dbReference type="NCBI Taxonomy" id="1745969"/>
    <lineage>
        <taxon>Eukaryota</taxon>
        <taxon>Fungi</taxon>
        <taxon>Dikarya</taxon>
        <taxon>Basidiomycota</taxon>
        <taxon>Agaricomycotina</taxon>
        <taxon>Agaricomycetes</taxon>
        <taxon>Agaricomycetidae</taxon>
        <taxon>Agaricales</taxon>
        <taxon>Marasmiineae</taxon>
        <taxon>Mycenaceae</taxon>
        <taxon>Mycena</taxon>
    </lineage>
</organism>
<proteinExistence type="predicted"/>
<sequence length="185" mass="21184">MKDIAPQILYFASVVLIPFIPNDILRSIMFALVPLVFTACLVHHNTPHRWNERLDASMKEVNDLWKKVIEDCARDPRFIYETSLKLSEIKYALSTLRAGTISMQFVPWKIYPYYIITIGWAINRCRRDMERVRSSILLALKRGRQQVFQEDIDQRKATLASAFPGAALDATAAVGEESVKRAIAL</sequence>
<evidence type="ECO:0000313" key="2">
    <source>
        <dbReference type="Proteomes" id="UP001218188"/>
    </source>
</evidence>
<protein>
    <submittedName>
        <fullName evidence="1">Uncharacterized protein</fullName>
    </submittedName>
</protein>
<keyword evidence="2" id="KW-1185">Reference proteome</keyword>